<dbReference type="NCBIfam" id="TIGR01378">
    <property type="entry name" value="thi_PPkinase"/>
    <property type="match status" value="1"/>
</dbReference>
<dbReference type="EMBL" id="JALBUS010000007">
    <property type="protein sequence ID" value="MDX8417335.1"/>
    <property type="molecule type" value="Genomic_DNA"/>
</dbReference>
<dbReference type="SMART" id="SM00983">
    <property type="entry name" value="TPK_B1_binding"/>
    <property type="match status" value="1"/>
</dbReference>
<accession>A0ABU4WLB0</accession>
<dbReference type="Proteomes" id="UP001285244">
    <property type="component" value="Unassembled WGS sequence"/>
</dbReference>
<dbReference type="SUPFAM" id="SSF63999">
    <property type="entry name" value="Thiamin pyrophosphokinase, catalytic domain"/>
    <property type="match status" value="1"/>
</dbReference>
<evidence type="ECO:0000256" key="1">
    <source>
        <dbReference type="ARBA" id="ARBA00022679"/>
    </source>
</evidence>
<keyword evidence="4" id="KW-0067">ATP-binding</keyword>
<dbReference type="Pfam" id="PF04265">
    <property type="entry name" value="TPK_B1_binding"/>
    <property type="match status" value="1"/>
</dbReference>
<dbReference type="SUPFAM" id="SSF63862">
    <property type="entry name" value="Thiamin pyrophosphokinase, substrate-binding domain"/>
    <property type="match status" value="1"/>
</dbReference>
<dbReference type="PANTHER" id="PTHR41299:SF1">
    <property type="entry name" value="THIAMINE PYROPHOSPHOKINASE"/>
    <property type="match status" value="1"/>
</dbReference>
<keyword evidence="8" id="KW-1185">Reference proteome</keyword>
<evidence type="ECO:0000313" key="7">
    <source>
        <dbReference type="EMBL" id="MDX8417335.1"/>
    </source>
</evidence>
<dbReference type="InterPro" id="IPR006282">
    <property type="entry name" value="Thi_PPkinase"/>
</dbReference>
<dbReference type="CDD" id="cd07995">
    <property type="entry name" value="TPK"/>
    <property type="match status" value="1"/>
</dbReference>
<dbReference type="EC" id="2.7.6.2" evidence="5"/>
<dbReference type="InterPro" id="IPR007371">
    <property type="entry name" value="TPK_catalytic"/>
</dbReference>
<dbReference type="PANTHER" id="PTHR41299">
    <property type="entry name" value="THIAMINE PYROPHOSPHOKINASE"/>
    <property type="match status" value="1"/>
</dbReference>
<dbReference type="RefSeq" id="WP_320325627.1">
    <property type="nucleotide sequence ID" value="NZ_JALBUS010000007.1"/>
</dbReference>
<reference evidence="7 8" key="1">
    <citation type="submission" date="2022-03" db="EMBL/GenBank/DDBJ databases">
        <title>Novel taxa within the pig intestine.</title>
        <authorList>
            <person name="Wylensek D."/>
            <person name="Bishof K."/>
            <person name="Afrizal A."/>
            <person name="Clavel T."/>
        </authorList>
    </citation>
    <scope>NUCLEOTIDE SEQUENCE [LARGE SCALE GENOMIC DNA]</scope>
    <source>
        <strain evidence="7 8">Cla-KB-P134</strain>
    </source>
</reference>
<evidence type="ECO:0000256" key="2">
    <source>
        <dbReference type="ARBA" id="ARBA00022741"/>
    </source>
</evidence>
<gene>
    <name evidence="7" type="ORF">MOZ64_05705</name>
</gene>
<feature type="domain" description="Thiamin pyrophosphokinase thiamin-binding" evidence="6">
    <location>
        <begin position="132"/>
        <end position="194"/>
    </location>
</feature>
<evidence type="ECO:0000259" key="6">
    <source>
        <dbReference type="SMART" id="SM00983"/>
    </source>
</evidence>
<dbReference type="InterPro" id="IPR036759">
    <property type="entry name" value="TPK_catalytic_sf"/>
</dbReference>
<proteinExistence type="predicted"/>
<protein>
    <recommendedName>
        <fullName evidence="5">Thiamine diphosphokinase</fullName>
        <ecNumber evidence="5">2.7.6.2</ecNumber>
    </recommendedName>
</protein>
<keyword evidence="2" id="KW-0547">Nucleotide-binding</keyword>
<name>A0ABU4WLB0_9FIRM</name>
<keyword evidence="1 7" id="KW-0808">Transferase</keyword>
<dbReference type="InterPro" id="IPR053149">
    <property type="entry name" value="TPK"/>
</dbReference>
<dbReference type="Pfam" id="PF04263">
    <property type="entry name" value="TPK_catalytic"/>
    <property type="match status" value="1"/>
</dbReference>
<sequence length="201" mass="22741">MKTALLITPKSRMVPHMENVDYIGVDAGALLIEEAGYDCRLAIGDFDSMDANALASLKKRMEVIVHPVKKNETDSELAIRLCKERGYPTIILWGGLSSRLDHTLLNIQLLKKDPERVILQDEKQKVIILQKGEHLLENAYRHISFFPLEESILTLDGLLYPLTHRLIKPSDLYLTSNSFVDKMAHVVVEKGSLLCVESNFQ</sequence>
<evidence type="ECO:0000256" key="4">
    <source>
        <dbReference type="ARBA" id="ARBA00022840"/>
    </source>
</evidence>
<comment type="caution">
    <text evidence="7">The sequence shown here is derived from an EMBL/GenBank/DDBJ whole genome shotgun (WGS) entry which is preliminary data.</text>
</comment>
<dbReference type="InterPro" id="IPR036371">
    <property type="entry name" value="TPK_B1-bd_sf"/>
</dbReference>
<evidence type="ECO:0000313" key="8">
    <source>
        <dbReference type="Proteomes" id="UP001285244"/>
    </source>
</evidence>
<evidence type="ECO:0000256" key="5">
    <source>
        <dbReference type="NCBIfam" id="TIGR01378"/>
    </source>
</evidence>
<dbReference type="InterPro" id="IPR007373">
    <property type="entry name" value="Thiamin_PyroPKinase_B1-bd"/>
</dbReference>
<keyword evidence="3" id="KW-0418">Kinase</keyword>
<dbReference type="Gene3D" id="3.40.50.10240">
    <property type="entry name" value="Thiamin pyrophosphokinase, catalytic domain"/>
    <property type="match status" value="1"/>
</dbReference>
<organism evidence="7 8">
    <name type="scientific">Absicoccus intestinalis</name>
    <dbReference type="NCBI Taxonomy" id="2926319"/>
    <lineage>
        <taxon>Bacteria</taxon>
        <taxon>Bacillati</taxon>
        <taxon>Bacillota</taxon>
        <taxon>Erysipelotrichia</taxon>
        <taxon>Erysipelotrichales</taxon>
        <taxon>Erysipelotrichaceae</taxon>
        <taxon>Absicoccus</taxon>
    </lineage>
</organism>
<dbReference type="GO" id="GO:0004788">
    <property type="term" value="F:thiamine diphosphokinase activity"/>
    <property type="evidence" value="ECO:0007669"/>
    <property type="project" value="UniProtKB-EC"/>
</dbReference>
<evidence type="ECO:0000256" key="3">
    <source>
        <dbReference type="ARBA" id="ARBA00022777"/>
    </source>
</evidence>